<comment type="caution">
    <text evidence="2">The sequence shown here is derived from an EMBL/GenBank/DDBJ whole genome shotgun (WGS) entry which is preliminary data.</text>
</comment>
<evidence type="ECO:0000313" key="3">
    <source>
        <dbReference type="Proteomes" id="UP000468531"/>
    </source>
</evidence>
<proteinExistence type="predicted"/>
<dbReference type="Proteomes" id="UP000468531">
    <property type="component" value="Unassembled WGS sequence"/>
</dbReference>
<sequence length="78" mass="8996">MTAHKDIRPHPKHNSRIHPHVPKAPARVDDFGLHFSGWPFRWTVRAVNFRIEIFAQLRDSAGSPPRERRVACQQLHGG</sequence>
<gene>
    <name evidence="2" type="ORF">FNJ47_44315</name>
</gene>
<name>A0A6P1BWA4_9BRAD</name>
<reference evidence="2 3" key="1">
    <citation type="journal article" date="2020" name="Arch. Microbiol.">
        <title>Bradyrhizobium uaiense sp. nov., a new highly efficient cowpea symbiont.</title>
        <authorList>
            <person name="Cabral Michel D."/>
            <person name="Azarias Guimaraes A."/>
            <person name="Martins da Costa E."/>
            <person name="Soares de Carvalho T."/>
            <person name="Balsanelli E."/>
            <person name="Willems A."/>
            <person name="Maltempi de Souza E."/>
            <person name="de Souza Moreira F.M."/>
        </authorList>
    </citation>
    <scope>NUCLEOTIDE SEQUENCE [LARGE SCALE GENOMIC DNA]</scope>
    <source>
        <strain evidence="2 3">UFLA 03-164</strain>
    </source>
</reference>
<dbReference type="EMBL" id="VKHP01000373">
    <property type="protein sequence ID" value="NEV02535.1"/>
    <property type="molecule type" value="Genomic_DNA"/>
</dbReference>
<protein>
    <submittedName>
        <fullName evidence="2">Uncharacterized protein</fullName>
    </submittedName>
</protein>
<dbReference type="AlphaFoldDB" id="A0A6P1BWA4"/>
<dbReference type="RefSeq" id="WP_163162747.1">
    <property type="nucleotide sequence ID" value="NZ_VKHP01000373.1"/>
</dbReference>
<evidence type="ECO:0000313" key="2">
    <source>
        <dbReference type="EMBL" id="NEV02535.1"/>
    </source>
</evidence>
<feature type="compositionally biased region" description="Basic residues" evidence="1">
    <location>
        <begin position="10"/>
        <end position="21"/>
    </location>
</feature>
<organism evidence="2 3">
    <name type="scientific">Bradyrhizobium uaiense</name>
    <dbReference type="NCBI Taxonomy" id="2594946"/>
    <lineage>
        <taxon>Bacteria</taxon>
        <taxon>Pseudomonadati</taxon>
        <taxon>Pseudomonadota</taxon>
        <taxon>Alphaproteobacteria</taxon>
        <taxon>Hyphomicrobiales</taxon>
        <taxon>Nitrobacteraceae</taxon>
        <taxon>Bradyrhizobium</taxon>
    </lineage>
</organism>
<feature type="region of interest" description="Disordered" evidence="1">
    <location>
        <begin position="1"/>
        <end position="23"/>
    </location>
</feature>
<accession>A0A6P1BWA4</accession>
<evidence type="ECO:0000256" key="1">
    <source>
        <dbReference type="SAM" id="MobiDB-lite"/>
    </source>
</evidence>
<keyword evidence="3" id="KW-1185">Reference proteome</keyword>